<proteinExistence type="predicted"/>
<protein>
    <submittedName>
        <fullName evidence="1">Uncharacterized protein</fullName>
    </submittedName>
</protein>
<accession>A0AAV5MV61</accession>
<name>A0AAV5MV61_9ROSI</name>
<keyword evidence="2" id="KW-1185">Reference proteome</keyword>
<evidence type="ECO:0000313" key="1">
    <source>
        <dbReference type="EMBL" id="GKV52748.1"/>
    </source>
</evidence>
<comment type="caution">
    <text evidence="1">The sequence shown here is derived from an EMBL/GenBank/DDBJ whole genome shotgun (WGS) entry which is preliminary data.</text>
</comment>
<gene>
    <name evidence="1" type="ORF">SLEP1_g59316</name>
</gene>
<organism evidence="1 2">
    <name type="scientific">Rubroshorea leprosula</name>
    <dbReference type="NCBI Taxonomy" id="152421"/>
    <lineage>
        <taxon>Eukaryota</taxon>
        <taxon>Viridiplantae</taxon>
        <taxon>Streptophyta</taxon>
        <taxon>Embryophyta</taxon>
        <taxon>Tracheophyta</taxon>
        <taxon>Spermatophyta</taxon>
        <taxon>Magnoliopsida</taxon>
        <taxon>eudicotyledons</taxon>
        <taxon>Gunneridae</taxon>
        <taxon>Pentapetalae</taxon>
        <taxon>rosids</taxon>
        <taxon>malvids</taxon>
        <taxon>Malvales</taxon>
        <taxon>Dipterocarpaceae</taxon>
        <taxon>Rubroshorea</taxon>
    </lineage>
</organism>
<evidence type="ECO:0000313" key="2">
    <source>
        <dbReference type="Proteomes" id="UP001054252"/>
    </source>
</evidence>
<dbReference type="EMBL" id="BPVZ01000837">
    <property type="protein sequence ID" value="GKV52748.1"/>
    <property type="molecule type" value="Genomic_DNA"/>
</dbReference>
<dbReference type="Proteomes" id="UP001054252">
    <property type="component" value="Unassembled WGS sequence"/>
</dbReference>
<reference evidence="1 2" key="1">
    <citation type="journal article" date="2021" name="Commun. Biol.">
        <title>The genome of Shorea leprosula (Dipterocarpaceae) highlights the ecological relevance of drought in aseasonal tropical rainforests.</title>
        <authorList>
            <person name="Ng K.K.S."/>
            <person name="Kobayashi M.J."/>
            <person name="Fawcett J.A."/>
            <person name="Hatakeyama M."/>
            <person name="Paape T."/>
            <person name="Ng C.H."/>
            <person name="Ang C.C."/>
            <person name="Tnah L.H."/>
            <person name="Lee C.T."/>
            <person name="Nishiyama T."/>
            <person name="Sese J."/>
            <person name="O'Brien M.J."/>
            <person name="Copetti D."/>
            <person name="Mohd Noor M.I."/>
            <person name="Ong R.C."/>
            <person name="Putra M."/>
            <person name="Sireger I.Z."/>
            <person name="Indrioko S."/>
            <person name="Kosugi Y."/>
            <person name="Izuno A."/>
            <person name="Isagi Y."/>
            <person name="Lee S.L."/>
            <person name="Shimizu K.K."/>
        </authorList>
    </citation>
    <scope>NUCLEOTIDE SEQUENCE [LARGE SCALE GENOMIC DNA]</scope>
    <source>
        <strain evidence="1">214</strain>
    </source>
</reference>
<sequence length="64" mass="7195">MRPARLGFNEPSLASRVNPALLVARTQPCWVRPNLAAGFRPTQPCWSRLLVSLKPSLARVNLIW</sequence>
<dbReference type="AlphaFoldDB" id="A0AAV5MV61"/>